<keyword evidence="10" id="KW-1185">Reference proteome</keyword>
<feature type="domain" description="HTH crp-type" evidence="6">
    <location>
        <begin position="158"/>
        <end position="231"/>
    </location>
</feature>
<dbReference type="InterPro" id="IPR018490">
    <property type="entry name" value="cNMP-bd_dom_sf"/>
</dbReference>
<dbReference type="Proteomes" id="UP000243350">
    <property type="component" value="Unassembled WGS sequence"/>
</dbReference>
<name>A0A2T4L2B1_9STAP</name>
<evidence type="ECO:0000313" key="7">
    <source>
        <dbReference type="EMBL" id="PTE74597.1"/>
    </source>
</evidence>
<dbReference type="InterPro" id="IPR012318">
    <property type="entry name" value="HTH_CRP"/>
</dbReference>
<comment type="caution">
    <text evidence="9">The sequence shown here is derived from an EMBL/GenBank/DDBJ whole genome shotgun (WGS) entry which is preliminary data.</text>
</comment>
<evidence type="ECO:0000313" key="10">
    <source>
        <dbReference type="Proteomes" id="UP000242088"/>
    </source>
</evidence>
<dbReference type="GO" id="GO:0005829">
    <property type="term" value="C:cytosol"/>
    <property type="evidence" value="ECO:0007669"/>
    <property type="project" value="TreeGrafter"/>
</dbReference>
<dbReference type="PANTHER" id="PTHR24567">
    <property type="entry name" value="CRP FAMILY TRANSCRIPTIONAL REGULATORY PROTEIN"/>
    <property type="match status" value="1"/>
</dbReference>
<dbReference type="PROSITE" id="PS51063">
    <property type="entry name" value="HTH_CRP_2"/>
    <property type="match status" value="1"/>
</dbReference>
<reference evidence="8" key="2">
    <citation type="submission" date="2018-03" db="EMBL/GenBank/DDBJ databases">
        <authorList>
            <person name="Naushad S."/>
        </authorList>
    </citation>
    <scope>NUCLEOTIDE SEQUENCE</scope>
    <source>
        <strain evidence="8">SNUC 1409</strain>
    </source>
</reference>
<dbReference type="EMBL" id="PYZH01000020">
    <property type="protein sequence ID" value="PTF15950.1"/>
    <property type="molecule type" value="Genomic_DNA"/>
</dbReference>
<evidence type="ECO:0000256" key="1">
    <source>
        <dbReference type="ARBA" id="ARBA00020091"/>
    </source>
</evidence>
<dbReference type="PANTHER" id="PTHR24567:SF74">
    <property type="entry name" value="HTH-TYPE TRANSCRIPTIONAL REGULATOR ARCR"/>
    <property type="match status" value="1"/>
</dbReference>
<evidence type="ECO:0000313" key="8">
    <source>
        <dbReference type="EMBL" id="PTF10911.1"/>
    </source>
</evidence>
<dbReference type="Proteomes" id="UP000242547">
    <property type="component" value="Unassembled WGS sequence"/>
</dbReference>
<dbReference type="AlphaFoldDB" id="A0A2T4L2B1"/>
<dbReference type="InterPro" id="IPR036388">
    <property type="entry name" value="WH-like_DNA-bd_sf"/>
</dbReference>
<dbReference type="Pfam" id="PF00027">
    <property type="entry name" value="cNMP_binding"/>
    <property type="match status" value="1"/>
</dbReference>
<dbReference type="OrthoDB" id="2397993at2"/>
<evidence type="ECO:0000313" key="9">
    <source>
        <dbReference type="EMBL" id="PTF15950.1"/>
    </source>
</evidence>
<dbReference type="Gene3D" id="1.10.10.10">
    <property type="entry name" value="Winged helix-like DNA-binding domain superfamily/Winged helix DNA-binding domain"/>
    <property type="match status" value="1"/>
</dbReference>
<dbReference type="InterPro" id="IPR000595">
    <property type="entry name" value="cNMP-bd_dom"/>
</dbReference>
<reference evidence="10 11" key="1">
    <citation type="journal article" date="2016" name="Front. Microbiol.">
        <title>Comprehensive Phylogenetic Analysis of Bovine Non-aureus Staphylococci Species Based on Whole-Genome Sequencing.</title>
        <authorList>
            <person name="Naushad S."/>
            <person name="Barkema H.W."/>
            <person name="Luby C."/>
            <person name="Condas L.A."/>
            <person name="Nobrega D.B."/>
            <person name="Carson D.A."/>
            <person name="De Buck J."/>
        </authorList>
    </citation>
    <scope>NUCLEOTIDE SEQUENCE [LARGE SCALE GENOMIC DNA]</scope>
    <source>
        <strain evidence="8 10">SNUC 1409</strain>
        <strain evidence="9 12">SNUC 4143</strain>
        <strain evidence="7 11">SNUC 761</strain>
    </source>
</reference>
<dbReference type="InterPro" id="IPR050397">
    <property type="entry name" value="Env_Response_Regulators"/>
</dbReference>
<dbReference type="Proteomes" id="UP000242088">
    <property type="component" value="Unassembled WGS sequence"/>
</dbReference>
<evidence type="ECO:0000256" key="4">
    <source>
        <dbReference type="ARBA" id="ARBA00023159"/>
    </source>
</evidence>
<keyword evidence="4" id="KW-0010">Activator</keyword>
<dbReference type="InterPro" id="IPR036390">
    <property type="entry name" value="WH_DNA-bd_sf"/>
</dbReference>
<keyword evidence="5" id="KW-0804">Transcription</keyword>
<dbReference type="EMBL" id="PYZL01000002">
    <property type="protein sequence ID" value="PTE74597.1"/>
    <property type="molecule type" value="Genomic_DNA"/>
</dbReference>
<dbReference type="Gene3D" id="2.60.120.10">
    <property type="entry name" value="Jelly Rolls"/>
    <property type="match status" value="1"/>
</dbReference>
<sequence length="232" mass="27396">MYKERLHIQNSNKEFDDYFEQLASYLNIPTSIIKPYKDDCTLFKYKRRQVIYYSSKQTKFVYFLVNGCVSHEISNVNGNTYLRLSKEHSLFPMNHLFSETTPTYEMCTALTDCTVITLPKDLLEYLCKNYTEIFESLFIKLNETIQYQAEYSMALTANLAKERIEEILKLLCHTIGEDNEEFYEIKQVMTIQLLSNLSGLSRKTTGQVINELKKENMVFQDDKDWIIKKIKN</sequence>
<evidence type="ECO:0000256" key="2">
    <source>
        <dbReference type="ARBA" id="ARBA00023015"/>
    </source>
</evidence>
<gene>
    <name evidence="7" type="ORF">BUY44_00455</name>
    <name evidence="8" type="ORF">BUY47_11825</name>
    <name evidence="9" type="ORF">BUY48_04835</name>
</gene>
<evidence type="ECO:0000256" key="5">
    <source>
        <dbReference type="ARBA" id="ARBA00023163"/>
    </source>
</evidence>
<dbReference type="CDD" id="cd00038">
    <property type="entry name" value="CAP_ED"/>
    <property type="match status" value="1"/>
</dbReference>
<evidence type="ECO:0000313" key="11">
    <source>
        <dbReference type="Proteomes" id="UP000242547"/>
    </source>
</evidence>
<evidence type="ECO:0000313" key="12">
    <source>
        <dbReference type="Proteomes" id="UP000243350"/>
    </source>
</evidence>
<reference evidence="9" key="3">
    <citation type="submission" date="2018-03" db="EMBL/GenBank/DDBJ databases">
        <authorList>
            <person name="Keele B.F."/>
        </authorList>
    </citation>
    <scope>NUCLEOTIDE SEQUENCE</scope>
    <source>
        <strain evidence="9">SNUC 4143</strain>
        <strain evidence="7">SNUC 761</strain>
    </source>
</reference>
<protein>
    <recommendedName>
        <fullName evidence="1">HTH-type transcriptional regulator ArcR</fullName>
    </recommendedName>
</protein>
<evidence type="ECO:0000259" key="6">
    <source>
        <dbReference type="PROSITE" id="PS51063"/>
    </source>
</evidence>
<keyword evidence="2" id="KW-0805">Transcription regulation</keyword>
<dbReference type="SUPFAM" id="SSF51206">
    <property type="entry name" value="cAMP-binding domain-like"/>
    <property type="match status" value="1"/>
</dbReference>
<accession>A0A2T4L2B1</accession>
<dbReference type="InterPro" id="IPR014710">
    <property type="entry name" value="RmlC-like_jellyroll"/>
</dbReference>
<proteinExistence type="predicted"/>
<organism evidence="9 12">
    <name type="scientific">Staphylococcus devriesei</name>
    <dbReference type="NCBI Taxonomy" id="586733"/>
    <lineage>
        <taxon>Bacteria</taxon>
        <taxon>Bacillati</taxon>
        <taxon>Bacillota</taxon>
        <taxon>Bacilli</taxon>
        <taxon>Bacillales</taxon>
        <taxon>Staphylococcaceae</taxon>
        <taxon>Staphylococcus</taxon>
    </lineage>
</organism>
<dbReference type="GO" id="GO:0003700">
    <property type="term" value="F:DNA-binding transcription factor activity"/>
    <property type="evidence" value="ECO:0007669"/>
    <property type="project" value="TreeGrafter"/>
</dbReference>
<dbReference type="EMBL" id="PYZI01000027">
    <property type="protein sequence ID" value="PTF10911.1"/>
    <property type="molecule type" value="Genomic_DNA"/>
</dbReference>
<evidence type="ECO:0000256" key="3">
    <source>
        <dbReference type="ARBA" id="ARBA00023125"/>
    </source>
</evidence>
<dbReference type="GO" id="GO:0003677">
    <property type="term" value="F:DNA binding"/>
    <property type="evidence" value="ECO:0007669"/>
    <property type="project" value="UniProtKB-KW"/>
</dbReference>
<dbReference type="RefSeq" id="WP_107505568.1">
    <property type="nucleotide sequence ID" value="NZ_CP130489.1"/>
</dbReference>
<dbReference type="SUPFAM" id="SSF46785">
    <property type="entry name" value="Winged helix' DNA-binding domain"/>
    <property type="match status" value="1"/>
</dbReference>
<keyword evidence="3" id="KW-0238">DNA-binding</keyword>